<evidence type="ECO:0000256" key="5">
    <source>
        <dbReference type="ARBA" id="ARBA00022729"/>
    </source>
</evidence>
<feature type="domain" description="Protein kinase" evidence="17">
    <location>
        <begin position="450"/>
        <end position="766"/>
    </location>
</feature>
<proteinExistence type="predicted"/>
<evidence type="ECO:0000256" key="2">
    <source>
        <dbReference type="ARBA" id="ARBA00011902"/>
    </source>
</evidence>
<organism evidence="18 19">
    <name type="scientific">Arctia plantaginis</name>
    <name type="common">Wood tiger moth</name>
    <name type="synonym">Phalaena plantaginis</name>
    <dbReference type="NCBI Taxonomy" id="874455"/>
    <lineage>
        <taxon>Eukaryota</taxon>
        <taxon>Metazoa</taxon>
        <taxon>Ecdysozoa</taxon>
        <taxon>Arthropoda</taxon>
        <taxon>Hexapoda</taxon>
        <taxon>Insecta</taxon>
        <taxon>Pterygota</taxon>
        <taxon>Neoptera</taxon>
        <taxon>Endopterygota</taxon>
        <taxon>Lepidoptera</taxon>
        <taxon>Glossata</taxon>
        <taxon>Ditrysia</taxon>
        <taxon>Noctuoidea</taxon>
        <taxon>Erebidae</taxon>
        <taxon>Arctiinae</taxon>
        <taxon>Arctia</taxon>
    </lineage>
</organism>
<sequence>MFNKKIEHYVILYLLKQIIFKPYVSGKPIDTEVLTISDDQLKYLVDIVCPALESYVGVELESCQTSFAESKFLPNLDFDDSSSEQSHLAKVRCTNQDNVRFQVEPSQNWQLVVLVPEPTNDTEADKYSINYSLIPPKIEYEEVSTTPIGNYTLWNTDLRVQEPLKWRGGFILPQYNQVSIPEPQKYDINVEFFKGNEEKNTFLNGLFTWNATGELDVCFDVVNSCGKSGIRDFKIWPDSKAHKFLYNLPLDDKCDIRVTGLYGTTKLSYRTPKCDDGVKCLLSNRTPEIPTNVSIEATEDTADTWNVHVAWSPPLYPVELYNITLHAKDVKSLKVPGNETEVVFKGISGFGLYYVELHAKLGRKTAITSRRAFFPAHLMPESEVAARGAALGAAACAAAVLAIVCVWRRVRSPYRPDEPPSDEPPKKGDIDGISTTMEIEDSWEIRLDKLLLHEVIGEGAFGVVRRATLAPNGTNVAVKMLKDFPSLDEIRSFRSEMELMKSVGVHPHLVSLVGVCSGRRPLIIAEYCSRGDLLTYLRCTWDIMVSKRNAKNYNNNIDSSDYRNDLFKCKMQMENSKLVVNKLYELQDICDRELTSLDLLSFCRQIAMGMEFLAANRVVHRDLAARNILVTGDRTLKIADFGLSRDVYEENQYKQKGNGKMPVKWMALESLTRRIYTTASDVWSFGVVMWEVATVGEAPYASTPAARLPRLLRAGYRMPPPANCSPQLYDVMLSCWRAEPRCRPTFAELHARLDQLLHDASSHPYLALELEPTDAPPTPKSHRYFKMLISRGKNNWSRGESYERPLKPLQSNHYTSPPQVLSKVPAV</sequence>
<dbReference type="SUPFAM" id="SSF49265">
    <property type="entry name" value="Fibronectin type III"/>
    <property type="match status" value="1"/>
</dbReference>
<evidence type="ECO:0000256" key="14">
    <source>
        <dbReference type="ARBA" id="ARBA00051243"/>
    </source>
</evidence>
<dbReference type="GO" id="GO:0004714">
    <property type="term" value="F:transmembrane receptor protein tyrosine kinase activity"/>
    <property type="evidence" value="ECO:0007669"/>
    <property type="project" value="UniProtKB-EC"/>
</dbReference>
<gene>
    <name evidence="18" type="ORF">APLA_LOCUS9020</name>
</gene>
<dbReference type="InterPro" id="IPR008266">
    <property type="entry name" value="Tyr_kinase_AS"/>
</dbReference>
<dbReference type="GO" id="GO:0005524">
    <property type="term" value="F:ATP binding"/>
    <property type="evidence" value="ECO:0007669"/>
    <property type="project" value="UniProtKB-UniRule"/>
</dbReference>
<keyword evidence="11" id="KW-0829">Tyrosine-protein kinase</keyword>
<dbReference type="PROSITE" id="PS00107">
    <property type="entry name" value="PROTEIN_KINASE_ATP"/>
    <property type="match status" value="1"/>
</dbReference>
<dbReference type="Pfam" id="PF23006">
    <property type="entry name" value="Tor_FN3_1st"/>
    <property type="match status" value="1"/>
</dbReference>
<dbReference type="InterPro" id="IPR054167">
    <property type="entry name" value="Tor_FN3_1st"/>
</dbReference>
<accession>A0A8S1AC38</accession>
<dbReference type="InterPro" id="IPR020635">
    <property type="entry name" value="Tyr_kinase_cat_dom"/>
</dbReference>
<dbReference type="Proteomes" id="UP000494106">
    <property type="component" value="Unassembled WGS sequence"/>
</dbReference>
<evidence type="ECO:0000256" key="7">
    <source>
        <dbReference type="ARBA" id="ARBA00022777"/>
    </source>
</evidence>
<dbReference type="InterPro" id="IPR049336">
    <property type="entry name" value="Tor_FN3_2nd"/>
</dbReference>
<evidence type="ECO:0000256" key="1">
    <source>
        <dbReference type="ARBA" id="ARBA00004479"/>
    </source>
</evidence>
<dbReference type="Pfam" id="PF21468">
    <property type="entry name" value="Tor_FN3_2nd"/>
    <property type="match status" value="1"/>
</dbReference>
<keyword evidence="5" id="KW-0732">Signal</keyword>
<evidence type="ECO:0000313" key="18">
    <source>
        <dbReference type="EMBL" id="CAB3242405.1"/>
    </source>
</evidence>
<keyword evidence="13" id="KW-0325">Glycoprotein</keyword>
<dbReference type="EC" id="2.7.10.1" evidence="2"/>
<dbReference type="InterPro" id="IPR017441">
    <property type="entry name" value="Protein_kinase_ATP_BS"/>
</dbReference>
<dbReference type="PANTHER" id="PTHR24416:SF620">
    <property type="entry name" value="TYROSINE-PROTEIN KINASE RECEPTOR TORSO"/>
    <property type="match status" value="1"/>
</dbReference>
<keyword evidence="3" id="KW-0808">Transferase</keyword>
<keyword evidence="7" id="KW-0418">Kinase</keyword>
<dbReference type="GO" id="GO:0007169">
    <property type="term" value="P:cell surface receptor protein tyrosine kinase signaling pathway"/>
    <property type="evidence" value="ECO:0007669"/>
    <property type="project" value="TreeGrafter"/>
</dbReference>
<evidence type="ECO:0000256" key="15">
    <source>
        <dbReference type="PROSITE-ProRule" id="PRU10141"/>
    </source>
</evidence>
<keyword evidence="12" id="KW-0675">Receptor</keyword>
<dbReference type="InterPro" id="IPR054166">
    <property type="entry name" value="Tor_FN3_3nd"/>
</dbReference>
<dbReference type="InterPro" id="IPR011009">
    <property type="entry name" value="Kinase-like_dom_sf"/>
</dbReference>
<evidence type="ECO:0000256" key="6">
    <source>
        <dbReference type="ARBA" id="ARBA00022741"/>
    </source>
</evidence>
<keyword evidence="8 15" id="KW-0067">ATP-binding</keyword>
<dbReference type="FunFam" id="1.10.510.10:FF:000190">
    <property type="entry name" value="Proto-oncogene tyrosine-protein kinase receptor Ret"/>
    <property type="match status" value="1"/>
</dbReference>
<feature type="binding site" evidence="15">
    <location>
        <position position="479"/>
    </location>
    <ligand>
        <name>ATP</name>
        <dbReference type="ChEBI" id="CHEBI:30616"/>
    </ligand>
</feature>
<keyword evidence="6 15" id="KW-0547">Nucleotide-binding</keyword>
<dbReference type="Gene3D" id="3.30.200.20">
    <property type="entry name" value="Phosphorylase Kinase, domain 1"/>
    <property type="match status" value="1"/>
</dbReference>
<comment type="caution">
    <text evidence="18">The sequence shown here is derived from an EMBL/GenBank/DDBJ whole genome shotgun (WGS) entry which is preliminary data.</text>
</comment>
<keyword evidence="9" id="KW-1133">Transmembrane helix</keyword>
<evidence type="ECO:0000256" key="12">
    <source>
        <dbReference type="ARBA" id="ARBA00023170"/>
    </source>
</evidence>
<keyword evidence="10" id="KW-0472">Membrane</keyword>
<dbReference type="OrthoDB" id="546826at2759"/>
<dbReference type="Gene3D" id="2.60.40.10">
    <property type="entry name" value="Immunoglobulins"/>
    <property type="match status" value="1"/>
</dbReference>
<dbReference type="PROSITE" id="PS00109">
    <property type="entry name" value="PROTEIN_KINASE_TYR"/>
    <property type="match status" value="1"/>
</dbReference>
<dbReference type="SMART" id="SM00219">
    <property type="entry name" value="TyrKc"/>
    <property type="match status" value="1"/>
</dbReference>
<dbReference type="Pfam" id="PF23008">
    <property type="entry name" value="FN3_Tor_3rd"/>
    <property type="match status" value="1"/>
</dbReference>
<dbReference type="GO" id="GO:1902533">
    <property type="term" value="P:positive regulation of intracellular signal transduction"/>
    <property type="evidence" value="ECO:0007669"/>
    <property type="project" value="UniProtKB-ARBA"/>
</dbReference>
<dbReference type="PANTHER" id="PTHR24416">
    <property type="entry name" value="TYROSINE-PROTEIN KINASE RECEPTOR"/>
    <property type="match status" value="1"/>
</dbReference>
<dbReference type="Pfam" id="PF07714">
    <property type="entry name" value="PK_Tyr_Ser-Thr"/>
    <property type="match status" value="1"/>
</dbReference>
<dbReference type="CDD" id="cd00192">
    <property type="entry name" value="PTKc"/>
    <property type="match status" value="1"/>
</dbReference>
<evidence type="ECO:0000256" key="9">
    <source>
        <dbReference type="ARBA" id="ARBA00022989"/>
    </source>
</evidence>
<evidence type="ECO:0000256" key="16">
    <source>
        <dbReference type="SAM" id="MobiDB-lite"/>
    </source>
</evidence>
<dbReference type="GO" id="GO:0043235">
    <property type="term" value="C:receptor complex"/>
    <property type="evidence" value="ECO:0007669"/>
    <property type="project" value="TreeGrafter"/>
</dbReference>
<evidence type="ECO:0000256" key="8">
    <source>
        <dbReference type="ARBA" id="ARBA00022840"/>
    </source>
</evidence>
<evidence type="ECO:0000259" key="17">
    <source>
        <dbReference type="PROSITE" id="PS50011"/>
    </source>
</evidence>
<dbReference type="InterPro" id="IPR036116">
    <property type="entry name" value="FN3_sf"/>
</dbReference>
<dbReference type="EMBL" id="CADEBC010000513">
    <property type="protein sequence ID" value="CAB3242405.1"/>
    <property type="molecule type" value="Genomic_DNA"/>
</dbReference>
<dbReference type="InterPro" id="IPR013783">
    <property type="entry name" value="Ig-like_fold"/>
</dbReference>
<keyword evidence="19" id="KW-1185">Reference proteome</keyword>
<evidence type="ECO:0000256" key="13">
    <source>
        <dbReference type="ARBA" id="ARBA00023180"/>
    </source>
</evidence>
<evidence type="ECO:0000256" key="3">
    <source>
        <dbReference type="ARBA" id="ARBA00022679"/>
    </source>
</evidence>
<keyword evidence="4" id="KW-0812">Transmembrane</keyword>
<feature type="region of interest" description="Disordered" evidence="16">
    <location>
        <begin position="795"/>
        <end position="827"/>
    </location>
</feature>
<dbReference type="GO" id="GO:0005886">
    <property type="term" value="C:plasma membrane"/>
    <property type="evidence" value="ECO:0007669"/>
    <property type="project" value="TreeGrafter"/>
</dbReference>
<evidence type="ECO:0000256" key="4">
    <source>
        <dbReference type="ARBA" id="ARBA00022692"/>
    </source>
</evidence>
<comment type="subcellular location">
    <subcellularLocation>
        <location evidence="1">Membrane</location>
        <topology evidence="1">Single-pass type I membrane protein</topology>
    </subcellularLocation>
</comment>
<evidence type="ECO:0000313" key="19">
    <source>
        <dbReference type="Proteomes" id="UP000494106"/>
    </source>
</evidence>
<dbReference type="PROSITE" id="PS50011">
    <property type="entry name" value="PROTEIN_KINASE_DOM"/>
    <property type="match status" value="1"/>
</dbReference>
<dbReference type="InterPro" id="IPR001245">
    <property type="entry name" value="Ser-Thr/Tyr_kinase_cat_dom"/>
</dbReference>
<protein>
    <recommendedName>
        <fullName evidence="2">receptor protein-tyrosine kinase</fullName>
        <ecNumber evidence="2">2.7.10.1</ecNumber>
    </recommendedName>
</protein>
<dbReference type="Gene3D" id="1.10.510.10">
    <property type="entry name" value="Transferase(Phosphotransferase) domain 1"/>
    <property type="match status" value="1"/>
</dbReference>
<dbReference type="InterPro" id="IPR000719">
    <property type="entry name" value="Prot_kinase_dom"/>
</dbReference>
<evidence type="ECO:0000256" key="10">
    <source>
        <dbReference type="ARBA" id="ARBA00023136"/>
    </source>
</evidence>
<comment type="catalytic activity">
    <reaction evidence="14">
        <text>L-tyrosyl-[protein] + ATP = O-phospho-L-tyrosyl-[protein] + ADP + H(+)</text>
        <dbReference type="Rhea" id="RHEA:10596"/>
        <dbReference type="Rhea" id="RHEA-COMP:10136"/>
        <dbReference type="Rhea" id="RHEA-COMP:20101"/>
        <dbReference type="ChEBI" id="CHEBI:15378"/>
        <dbReference type="ChEBI" id="CHEBI:30616"/>
        <dbReference type="ChEBI" id="CHEBI:46858"/>
        <dbReference type="ChEBI" id="CHEBI:61978"/>
        <dbReference type="ChEBI" id="CHEBI:456216"/>
        <dbReference type="EC" id="2.7.10.1"/>
    </reaction>
</comment>
<dbReference type="SUPFAM" id="SSF56112">
    <property type="entry name" value="Protein kinase-like (PK-like)"/>
    <property type="match status" value="1"/>
</dbReference>
<evidence type="ECO:0000256" key="11">
    <source>
        <dbReference type="ARBA" id="ARBA00023137"/>
    </source>
</evidence>
<dbReference type="AlphaFoldDB" id="A0A8S1AC38"/>
<reference evidence="18 19" key="1">
    <citation type="submission" date="2020-04" db="EMBL/GenBank/DDBJ databases">
        <authorList>
            <person name="Wallbank WR R."/>
            <person name="Pardo Diaz C."/>
            <person name="Kozak K."/>
            <person name="Martin S."/>
            <person name="Jiggins C."/>
            <person name="Moest M."/>
            <person name="Warren A I."/>
            <person name="Byers J.R.P. K."/>
            <person name="Montejo-Kovacevich G."/>
            <person name="Yen C E."/>
        </authorList>
    </citation>
    <scope>NUCLEOTIDE SEQUENCE [LARGE SCALE GENOMIC DNA]</scope>
</reference>
<dbReference type="InterPro" id="IPR050122">
    <property type="entry name" value="RTK"/>
</dbReference>
<feature type="compositionally biased region" description="Polar residues" evidence="16">
    <location>
        <begin position="809"/>
        <end position="819"/>
    </location>
</feature>
<name>A0A8S1AC38_ARCPL</name>